<sequence>MTILQKFSNKFETYKGKVKTYFFRITNKIFPRYFDIDRVSDSVFPLGYCIPDELILDGLPEKKNLWAEVIPGFIETYRFGNEQDYYGMYAEAKFAYTWKKGGWDCLRHYEILGNGTIPVFPDLGNCPSDTLSHLPKSLIIQANRELLPWKNTQAYQENYQKYASAILNHCKENISCSAVSKLFLENLGAKSHHKILFLNCDSNVNYSRELLFIGLSRELELHNGLCHPYPALDFLYEDYPAEKASKCYGRGFGYTRRLKPLLKKESLPSNDVELEDSIRKQHWDFIVYGKMGADEGILGTAPTCPFWKIVSESYSKDQIAFVYGGDHMQNMKDMGSKHSRHLARHARLGKCFVRELKMS</sequence>
<comment type="caution">
    <text evidence="1">The sequence shown here is derived from an EMBL/GenBank/DDBJ whole genome shotgun (WGS) entry which is preliminary data.</text>
</comment>
<dbReference type="EMBL" id="QLLK01000006">
    <property type="protein sequence ID" value="RAI89528.1"/>
    <property type="molecule type" value="Genomic_DNA"/>
</dbReference>
<dbReference type="AlphaFoldDB" id="A0A327PBA9"/>
<evidence type="ECO:0000313" key="2">
    <source>
        <dbReference type="Proteomes" id="UP000249610"/>
    </source>
</evidence>
<dbReference type="OrthoDB" id="846260at2"/>
<gene>
    <name evidence="1" type="ORF">LV83_02570</name>
</gene>
<accession>A0A327PBA9</accession>
<evidence type="ECO:0000313" key="1">
    <source>
        <dbReference type="EMBL" id="RAI89528.1"/>
    </source>
</evidence>
<keyword evidence="2" id="KW-1185">Reference proteome</keyword>
<organism evidence="1 2">
    <name type="scientific">Algoriphagus yeomjeoni</name>
    <dbReference type="NCBI Taxonomy" id="291403"/>
    <lineage>
        <taxon>Bacteria</taxon>
        <taxon>Pseudomonadati</taxon>
        <taxon>Bacteroidota</taxon>
        <taxon>Cytophagia</taxon>
        <taxon>Cytophagales</taxon>
        <taxon>Cyclobacteriaceae</taxon>
        <taxon>Algoriphagus</taxon>
    </lineage>
</organism>
<proteinExistence type="predicted"/>
<reference evidence="1 2" key="1">
    <citation type="submission" date="2018-06" db="EMBL/GenBank/DDBJ databases">
        <title>Genomic Encyclopedia of Archaeal and Bacterial Type Strains, Phase II (KMG-II): from individual species to whole genera.</title>
        <authorList>
            <person name="Goeker M."/>
        </authorList>
    </citation>
    <scope>NUCLEOTIDE SEQUENCE [LARGE SCALE GENOMIC DNA]</scope>
    <source>
        <strain evidence="1 2">DSM 23446</strain>
    </source>
</reference>
<name>A0A327PBA9_9BACT</name>
<protein>
    <submittedName>
        <fullName evidence="1">Uncharacterized protein</fullName>
    </submittedName>
</protein>
<dbReference type="RefSeq" id="WP_111611891.1">
    <property type="nucleotide sequence ID" value="NZ_QLLK01000006.1"/>
</dbReference>
<dbReference type="Proteomes" id="UP000249610">
    <property type="component" value="Unassembled WGS sequence"/>
</dbReference>